<gene>
    <name evidence="3" type="ORF">Sradi_7038200</name>
</gene>
<sequence>MMNLGVASLIENRLGALWDLEMDETGCSLGASSRIRVSLNIHRPLKRVRKIRSMMGMELLMQFIYECLPNFCYLCGRLGHIDKYCELRFEAGYRDSEDELPYGPWLRVPAQVEIGLWALRLGGCRWRETLARHALGPTLEQRLLGILDHRNKRNRKAFLRRGIHVASRLTRRSIGASKTDQGEYLNPILVVPDKYTGRSGLRRGRRPGRGVRGCLRKMSNGVPVLEDDDAFVMVLRDG</sequence>
<name>A0AAW2J9L3_SESRA</name>
<feature type="domain" description="CCHC-type" evidence="2">
    <location>
        <begin position="72"/>
        <end position="85"/>
    </location>
</feature>
<dbReference type="GO" id="GO:0008270">
    <property type="term" value="F:zinc ion binding"/>
    <property type="evidence" value="ECO:0007669"/>
    <property type="project" value="UniProtKB-KW"/>
</dbReference>
<dbReference type="GO" id="GO:0003676">
    <property type="term" value="F:nucleic acid binding"/>
    <property type="evidence" value="ECO:0007669"/>
    <property type="project" value="InterPro"/>
</dbReference>
<keyword evidence="1" id="KW-0863">Zinc-finger</keyword>
<dbReference type="Pfam" id="PF14392">
    <property type="entry name" value="zf-CCHC_4"/>
    <property type="match status" value="1"/>
</dbReference>
<accession>A0AAW2J9L3</accession>
<dbReference type="AlphaFoldDB" id="A0AAW2J9L3"/>
<dbReference type="EMBL" id="JACGWJ010000576">
    <property type="protein sequence ID" value="KAL0290974.1"/>
    <property type="molecule type" value="Genomic_DNA"/>
</dbReference>
<comment type="caution">
    <text evidence="3">The sequence shown here is derived from an EMBL/GenBank/DDBJ whole genome shotgun (WGS) entry which is preliminary data.</text>
</comment>
<protein>
    <recommendedName>
        <fullName evidence="2">CCHC-type domain-containing protein</fullName>
    </recommendedName>
</protein>
<organism evidence="3">
    <name type="scientific">Sesamum radiatum</name>
    <name type="common">Black benniseed</name>
    <dbReference type="NCBI Taxonomy" id="300843"/>
    <lineage>
        <taxon>Eukaryota</taxon>
        <taxon>Viridiplantae</taxon>
        <taxon>Streptophyta</taxon>
        <taxon>Embryophyta</taxon>
        <taxon>Tracheophyta</taxon>
        <taxon>Spermatophyta</taxon>
        <taxon>Magnoliopsida</taxon>
        <taxon>eudicotyledons</taxon>
        <taxon>Gunneridae</taxon>
        <taxon>Pentapetalae</taxon>
        <taxon>asterids</taxon>
        <taxon>lamiids</taxon>
        <taxon>Lamiales</taxon>
        <taxon>Pedaliaceae</taxon>
        <taxon>Sesamum</taxon>
    </lineage>
</organism>
<evidence type="ECO:0000313" key="3">
    <source>
        <dbReference type="EMBL" id="KAL0290974.1"/>
    </source>
</evidence>
<evidence type="ECO:0000259" key="2">
    <source>
        <dbReference type="PROSITE" id="PS50158"/>
    </source>
</evidence>
<reference evidence="3" key="2">
    <citation type="journal article" date="2024" name="Plant">
        <title>Genomic evolution and insights into agronomic trait innovations of Sesamum species.</title>
        <authorList>
            <person name="Miao H."/>
            <person name="Wang L."/>
            <person name="Qu L."/>
            <person name="Liu H."/>
            <person name="Sun Y."/>
            <person name="Le M."/>
            <person name="Wang Q."/>
            <person name="Wei S."/>
            <person name="Zheng Y."/>
            <person name="Lin W."/>
            <person name="Duan Y."/>
            <person name="Cao H."/>
            <person name="Xiong S."/>
            <person name="Wang X."/>
            <person name="Wei L."/>
            <person name="Li C."/>
            <person name="Ma Q."/>
            <person name="Ju M."/>
            <person name="Zhao R."/>
            <person name="Li G."/>
            <person name="Mu C."/>
            <person name="Tian Q."/>
            <person name="Mei H."/>
            <person name="Zhang T."/>
            <person name="Gao T."/>
            <person name="Zhang H."/>
        </authorList>
    </citation>
    <scope>NUCLEOTIDE SEQUENCE</scope>
    <source>
        <strain evidence="3">G02</strain>
    </source>
</reference>
<dbReference type="InterPro" id="IPR025836">
    <property type="entry name" value="Zn_knuckle_CX2CX4HX4C"/>
</dbReference>
<keyword evidence="1" id="KW-0862">Zinc</keyword>
<dbReference type="PROSITE" id="PS50158">
    <property type="entry name" value="ZF_CCHC"/>
    <property type="match status" value="1"/>
</dbReference>
<keyword evidence="1" id="KW-0479">Metal-binding</keyword>
<proteinExistence type="predicted"/>
<evidence type="ECO:0000256" key="1">
    <source>
        <dbReference type="PROSITE-ProRule" id="PRU00047"/>
    </source>
</evidence>
<dbReference type="InterPro" id="IPR001878">
    <property type="entry name" value="Znf_CCHC"/>
</dbReference>
<reference evidence="3" key="1">
    <citation type="submission" date="2020-06" db="EMBL/GenBank/DDBJ databases">
        <authorList>
            <person name="Li T."/>
            <person name="Hu X."/>
            <person name="Zhang T."/>
            <person name="Song X."/>
            <person name="Zhang H."/>
            <person name="Dai N."/>
            <person name="Sheng W."/>
            <person name="Hou X."/>
            <person name="Wei L."/>
        </authorList>
    </citation>
    <scope>NUCLEOTIDE SEQUENCE</scope>
    <source>
        <strain evidence="3">G02</strain>
        <tissue evidence="3">Leaf</tissue>
    </source>
</reference>